<proteinExistence type="predicted"/>
<evidence type="ECO:0000313" key="1">
    <source>
        <dbReference type="EMBL" id="KAF6094792.1"/>
    </source>
</evidence>
<dbReference type="Proteomes" id="UP000664940">
    <property type="component" value="Unassembled WGS sequence"/>
</dbReference>
<dbReference type="EMBL" id="JABVXQ010000008">
    <property type="protein sequence ID" value="KAF6094792.1"/>
    <property type="molecule type" value="Genomic_DNA"/>
</dbReference>
<name>A0A834DYF4_9CHIR</name>
<accession>A0A834DYF4</accession>
<comment type="caution">
    <text evidence="1">The sequence shown here is derived from an EMBL/GenBank/DDBJ whole genome shotgun (WGS) entry which is preliminary data.</text>
</comment>
<organism evidence="1 2">
    <name type="scientific">Phyllostomus discolor</name>
    <name type="common">pale spear-nosed bat</name>
    <dbReference type="NCBI Taxonomy" id="89673"/>
    <lineage>
        <taxon>Eukaryota</taxon>
        <taxon>Metazoa</taxon>
        <taxon>Chordata</taxon>
        <taxon>Craniata</taxon>
        <taxon>Vertebrata</taxon>
        <taxon>Euteleostomi</taxon>
        <taxon>Mammalia</taxon>
        <taxon>Eutheria</taxon>
        <taxon>Laurasiatheria</taxon>
        <taxon>Chiroptera</taxon>
        <taxon>Yangochiroptera</taxon>
        <taxon>Phyllostomidae</taxon>
        <taxon>Phyllostominae</taxon>
        <taxon>Phyllostomus</taxon>
    </lineage>
</organism>
<reference evidence="1 2" key="1">
    <citation type="journal article" date="2020" name="Nature">
        <title>Six reference-quality genomes reveal evolution of bat adaptations.</title>
        <authorList>
            <person name="Jebb D."/>
            <person name="Huang Z."/>
            <person name="Pippel M."/>
            <person name="Hughes G.M."/>
            <person name="Lavrichenko K."/>
            <person name="Devanna P."/>
            <person name="Winkler S."/>
            <person name="Jermiin L.S."/>
            <person name="Skirmuntt E.C."/>
            <person name="Katzourakis A."/>
            <person name="Burkitt-Gray L."/>
            <person name="Ray D.A."/>
            <person name="Sullivan K.A.M."/>
            <person name="Roscito J.G."/>
            <person name="Kirilenko B.M."/>
            <person name="Davalos L.M."/>
            <person name="Corthals A.P."/>
            <person name="Power M.L."/>
            <person name="Jones G."/>
            <person name="Ransome R.D."/>
            <person name="Dechmann D.K.N."/>
            <person name="Locatelli A.G."/>
            <person name="Puechmaille S.J."/>
            <person name="Fedrigo O."/>
            <person name="Jarvis E.D."/>
            <person name="Hiller M."/>
            <person name="Vernes S.C."/>
            <person name="Myers E.W."/>
            <person name="Teeling E.C."/>
        </authorList>
    </citation>
    <scope>NUCLEOTIDE SEQUENCE [LARGE SCALE GENOMIC DNA]</scope>
    <source>
        <strain evidence="1">Bat1K_MPI-CBG_1</strain>
    </source>
</reference>
<sequence length="139" mass="15215">MPERSCRAGEASACFPAPSNPLTSRWRTWGPGSVFPAEAKRQHSLVFISPAYSPSIPIASWADQAVGLRPREDRDTGDCLNQPKQRPSHCLVSQVCLSVHSRLGVKGGKCAREGAWLNETVQILRWATNFSDQPSAKIS</sequence>
<evidence type="ECO:0000313" key="2">
    <source>
        <dbReference type="Proteomes" id="UP000664940"/>
    </source>
</evidence>
<gene>
    <name evidence="1" type="ORF">HJG60_011887</name>
</gene>
<protein>
    <submittedName>
        <fullName evidence="1">Uncharacterized protein</fullName>
    </submittedName>
</protein>
<dbReference type="AlphaFoldDB" id="A0A834DYF4"/>